<evidence type="ECO:0000313" key="2">
    <source>
        <dbReference type="Proteomes" id="UP001458880"/>
    </source>
</evidence>
<evidence type="ECO:0000313" key="1">
    <source>
        <dbReference type="EMBL" id="KAK9692565.1"/>
    </source>
</evidence>
<accession>A0AAW1IRK5</accession>
<name>A0AAW1IRK5_POPJA</name>
<dbReference type="AlphaFoldDB" id="A0AAW1IRK5"/>
<organism evidence="1 2">
    <name type="scientific">Popillia japonica</name>
    <name type="common">Japanese beetle</name>
    <dbReference type="NCBI Taxonomy" id="7064"/>
    <lineage>
        <taxon>Eukaryota</taxon>
        <taxon>Metazoa</taxon>
        <taxon>Ecdysozoa</taxon>
        <taxon>Arthropoda</taxon>
        <taxon>Hexapoda</taxon>
        <taxon>Insecta</taxon>
        <taxon>Pterygota</taxon>
        <taxon>Neoptera</taxon>
        <taxon>Endopterygota</taxon>
        <taxon>Coleoptera</taxon>
        <taxon>Polyphaga</taxon>
        <taxon>Scarabaeiformia</taxon>
        <taxon>Scarabaeidae</taxon>
        <taxon>Rutelinae</taxon>
        <taxon>Popillia</taxon>
    </lineage>
</organism>
<keyword evidence="2" id="KW-1185">Reference proteome</keyword>
<dbReference type="EMBL" id="JASPKY010000577">
    <property type="protein sequence ID" value="KAK9692565.1"/>
    <property type="molecule type" value="Genomic_DNA"/>
</dbReference>
<reference evidence="1 2" key="1">
    <citation type="journal article" date="2024" name="BMC Genomics">
        <title>De novo assembly and annotation of Popillia japonica's genome with initial clues to its potential as an invasive pest.</title>
        <authorList>
            <person name="Cucini C."/>
            <person name="Boschi S."/>
            <person name="Funari R."/>
            <person name="Cardaioli E."/>
            <person name="Iannotti N."/>
            <person name="Marturano G."/>
            <person name="Paoli F."/>
            <person name="Bruttini M."/>
            <person name="Carapelli A."/>
            <person name="Frati F."/>
            <person name="Nardi F."/>
        </authorList>
    </citation>
    <scope>NUCLEOTIDE SEQUENCE [LARGE SCALE GENOMIC DNA]</scope>
    <source>
        <strain evidence="1">DMR45628</strain>
    </source>
</reference>
<dbReference type="Proteomes" id="UP001458880">
    <property type="component" value="Unassembled WGS sequence"/>
</dbReference>
<comment type="caution">
    <text evidence="1">The sequence shown here is derived from an EMBL/GenBank/DDBJ whole genome shotgun (WGS) entry which is preliminary data.</text>
</comment>
<protein>
    <submittedName>
        <fullName evidence="1">Uncharacterized protein</fullName>
    </submittedName>
</protein>
<gene>
    <name evidence="1" type="ORF">QE152_g35076</name>
</gene>
<sequence length="69" mass="7148">MEQEDALVGARVSVLPKNGDGRGPDLGISEMEQEDALVGARVSVLPKNGDGRGPDLGKFCCPNGSIIPN</sequence>
<proteinExistence type="predicted"/>